<dbReference type="Pfam" id="PF23085">
    <property type="entry name" value="RRM_PARP14_3"/>
    <property type="match status" value="1"/>
</dbReference>
<dbReference type="Pfam" id="PF23222">
    <property type="entry name" value="RRM_PARP14_1"/>
    <property type="match status" value="1"/>
</dbReference>
<evidence type="ECO:0000313" key="3">
    <source>
        <dbReference type="Ensembl" id="ENSNNAP00000024491.1"/>
    </source>
</evidence>
<reference evidence="3" key="1">
    <citation type="submission" date="2025-08" db="UniProtKB">
        <authorList>
            <consortium name="Ensembl"/>
        </authorList>
    </citation>
    <scope>IDENTIFICATION</scope>
</reference>
<evidence type="ECO:0000259" key="2">
    <source>
        <dbReference type="Pfam" id="PF23245"/>
    </source>
</evidence>
<proteinExistence type="predicted"/>
<dbReference type="GeneTree" id="ENSGT00940000154311"/>
<evidence type="ECO:0008006" key="5">
    <source>
        <dbReference type="Google" id="ProtNLM"/>
    </source>
</evidence>
<accession>A0A8C6Y4Q1</accession>
<dbReference type="InterPro" id="IPR012677">
    <property type="entry name" value="Nucleotide-bd_a/b_plait_sf"/>
</dbReference>
<dbReference type="AlphaFoldDB" id="A0A8C6Y4Q1"/>
<keyword evidence="4" id="KW-1185">Reference proteome</keyword>
<organism evidence="3 4">
    <name type="scientific">Naja naja</name>
    <name type="common">Indian cobra</name>
    <dbReference type="NCBI Taxonomy" id="35670"/>
    <lineage>
        <taxon>Eukaryota</taxon>
        <taxon>Metazoa</taxon>
        <taxon>Chordata</taxon>
        <taxon>Craniata</taxon>
        <taxon>Vertebrata</taxon>
        <taxon>Euteleostomi</taxon>
        <taxon>Lepidosauria</taxon>
        <taxon>Squamata</taxon>
        <taxon>Bifurcata</taxon>
        <taxon>Unidentata</taxon>
        <taxon>Episquamata</taxon>
        <taxon>Toxicofera</taxon>
        <taxon>Serpentes</taxon>
        <taxon>Colubroidea</taxon>
        <taxon>Elapidae</taxon>
        <taxon>Elapinae</taxon>
        <taxon>Naja</taxon>
    </lineage>
</organism>
<feature type="domain" description="PARP14 second RRM" evidence="2">
    <location>
        <begin position="124"/>
        <end position="200"/>
    </location>
</feature>
<feature type="domain" description="PAR14-like first RRM" evidence="1">
    <location>
        <begin position="12"/>
        <end position="89"/>
    </location>
</feature>
<dbReference type="OrthoDB" id="6133115at2759"/>
<evidence type="ECO:0000259" key="1">
    <source>
        <dbReference type="Pfam" id="PF23222"/>
    </source>
</evidence>
<dbReference type="Ensembl" id="ENSNNAT00000025673.1">
    <property type="protein sequence ID" value="ENSNNAP00000024491.1"/>
    <property type="gene ID" value="ENSNNAG00000016076.1"/>
</dbReference>
<dbReference type="Pfam" id="PF23245">
    <property type="entry name" value="RRM_PARP14_2"/>
    <property type="match status" value="1"/>
</dbReference>
<dbReference type="Gene3D" id="3.30.70.330">
    <property type="match status" value="2"/>
</dbReference>
<dbReference type="OMA" id="FENEGWE"/>
<evidence type="ECO:0000313" key="4">
    <source>
        <dbReference type="Proteomes" id="UP000694559"/>
    </source>
</evidence>
<dbReference type="Proteomes" id="UP000694559">
    <property type="component" value="Unplaced"/>
</dbReference>
<sequence length="258" mass="29016">MAEGRGMCAFPVLLKGAWESPDPPKILRNKILRYFQSPKKSGGGECEIQKQGRQILVFFAQEEVRQRVVSQKFHELDLAEKGILKLEVSLYETTDPAKDNEPKKEVLSKKAPHVEKDIVDCPQKSSQVVLENVEENINLDTLTLLVDNISALSGDSTFHIEPINEKKAAVVTFQQTADFLKQCSKNHRFQQYRLTARLLELTPVIKVENIPAETSCEFLTLYFESPKHGGGRVSDIQLLPREDSALFGHITRLGLVCG</sequence>
<name>A0A8C6Y4Q1_NAJNA</name>
<protein>
    <recommendedName>
        <fullName evidence="5">PAR14 polymerase</fullName>
    </recommendedName>
</protein>
<dbReference type="InterPro" id="IPR057050">
    <property type="entry name" value="RRM_PARP14_2"/>
</dbReference>
<reference evidence="3" key="2">
    <citation type="submission" date="2025-09" db="UniProtKB">
        <authorList>
            <consortium name="Ensembl"/>
        </authorList>
    </citation>
    <scope>IDENTIFICATION</scope>
</reference>
<dbReference type="InterPro" id="IPR057051">
    <property type="entry name" value="PARP14_RPM_1"/>
</dbReference>